<proteinExistence type="predicted"/>
<dbReference type="RefSeq" id="WP_179901008.1">
    <property type="nucleotide sequence ID" value="NZ_JACBXV010000139.1"/>
</dbReference>
<reference evidence="1 2" key="1">
    <citation type="submission" date="2020-07" db="EMBL/GenBank/DDBJ databases">
        <title>MOT database genomes.</title>
        <authorList>
            <person name="Joseph S."/>
            <person name="Aduse-Opoku J."/>
            <person name="Hashim A."/>
            <person name="Wade W."/>
            <person name="Curtis M."/>
        </authorList>
    </citation>
    <scope>NUCLEOTIDE SEQUENCE [LARGE SCALE GENOMIC DNA]</scope>
    <source>
        <strain evidence="1 2">WMus004</strain>
    </source>
</reference>
<protein>
    <recommendedName>
        <fullName evidence="3">Transposase family protein</fullName>
    </recommendedName>
</protein>
<comment type="caution">
    <text evidence="1">The sequence shown here is derived from an EMBL/GenBank/DDBJ whole genome shotgun (WGS) entry which is preliminary data.</text>
</comment>
<evidence type="ECO:0008006" key="3">
    <source>
        <dbReference type="Google" id="ProtNLM"/>
    </source>
</evidence>
<dbReference type="AlphaFoldDB" id="A0A853EMK5"/>
<evidence type="ECO:0000313" key="2">
    <source>
        <dbReference type="Proteomes" id="UP000572528"/>
    </source>
</evidence>
<name>A0A853EMK5_9ACTO</name>
<dbReference type="EMBL" id="JACBXV010000139">
    <property type="protein sequence ID" value="NYS69740.1"/>
    <property type="molecule type" value="Genomic_DNA"/>
</dbReference>
<organism evidence="1 2">
    <name type="scientific">Actinomyces bowdenii</name>
    <dbReference type="NCBI Taxonomy" id="131109"/>
    <lineage>
        <taxon>Bacteria</taxon>
        <taxon>Bacillati</taxon>
        <taxon>Actinomycetota</taxon>
        <taxon>Actinomycetes</taxon>
        <taxon>Actinomycetales</taxon>
        <taxon>Actinomycetaceae</taxon>
        <taxon>Actinomyces</taxon>
    </lineage>
</organism>
<dbReference type="Proteomes" id="UP000572528">
    <property type="component" value="Unassembled WGS sequence"/>
</dbReference>
<gene>
    <name evidence="1" type="ORF">HZZ05_09485</name>
</gene>
<evidence type="ECO:0000313" key="1">
    <source>
        <dbReference type="EMBL" id="NYS69740.1"/>
    </source>
</evidence>
<accession>A0A853EMK5</accession>
<sequence length="47" mass="4936">MPPSTTNALSHQPLAQILQHVVNPRGRRGVRHGLPTILSLAVMGAAA</sequence>